<dbReference type="InterPro" id="IPR008979">
    <property type="entry name" value="Galactose-bd-like_sf"/>
</dbReference>
<dbReference type="PANTHER" id="PTHR30329:SF21">
    <property type="entry name" value="LIPOPROTEIN YIAD-RELATED"/>
    <property type="match status" value="1"/>
</dbReference>
<dbReference type="OrthoDB" id="9814546at2"/>
<dbReference type="InterPro" id="IPR006664">
    <property type="entry name" value="OMP_bac"/>
</dbReference>
<comment type="subcellular location">
    <subcellularLocation>
        <location evidence="1">Cell outer membrane</location>
    </subcellularLocation>
</comment>
<dbReference type="PROSITE" id="PS51469">
    <property type="entry name" value="SUN"/>
    <property type="match status" value="1"/>
</dbReference>
<evidence type="ECO:0000259" key="9">
    <source>
        <dbReference type="PROSITE" id="PS51469"/>
    </source>
</evidence>
<dbReference type="InterPro" id="IPR006665">
    <property type="entry name" value="OmpA-like"/>
</dbReference>
<dbReference type="GO" id="GO:0009279">
    <property type="term" value="C:cell outer membrane"/>
    <property type="evidence" value="ECO:0007669"/>
    <property type="project" value="UniProtKB-SubCell"/>
</dbReference>
<feature type="signal peptide" evidence="6">
    <location>
        <begin position="1"/>
        <end position="25"/>
    </location>
</feature>
<evidence type="ECO:0000313" key="11">
    <source>
        <dbReference type="Proteomes" id="UP000219465"/>
    </source>
</evidence>
<name>A0A286IEI1_9HYPH</name>
<dbReference type="Gene3D" id="2.60.120.260">
    <property type="entry name" value="Galactose-binding domain-like"/>
    <property type="match status" value="1"/>
</dbReference>
<keyword evidence="3" id="KW-0998">Cell outer membrane</keyword>
<feature type="chain" id="PRO_5012086599" evidence="6">
    <location>
        <begin position="26"/>
        <end position="403"/>
    </location>
</feature>
<organism evidence="10 11">
    <name type="scientific">Hoeflea halophila</name>
    <dbReference type="NCBI Taxonomy" id="714899"/>
    <lineage>
        <taxon>Bacteria</taxon>
        <taxon>Pseudomonadati</taxon>
        <taxon>Pseudomonadota</taxon>
        <taxon>Alphaproteobacteria</taxon>
        <taxon>Hyphomicrobiales</taxon>
        <taxon>Rhizobiaceae</taxon>
        <taxon>Hoeflea</taxon>
    </lineage>
</organism>
<reference evidence="11" key="1">
    <citation type="submission" date="2017-08" db="EMBL/GenBank/DDBJ databases">
        <authorList>
            <person name="Varghese N."/>
            <person name="Submissions S."/>
        </authorList>
    </citation>
    <scope>NUCLEOTIDE SEQUENCE [LARGE SCALE GENOMIC DNA]</scope>
    <source>
        <strain evidence="11">KCTC 23107</strain>
    </source>
</reference>
<dbReference type="EMBL" id="OCPC01000005">
    <property type="protein sequence ID" value="SOE18535.1"/>
    <property type="molecule type" value="Genomic_DNA"/>
</dbReference>
<evidence type="ECO:0000256" key="4">
    <source>
        <dbReference type="PROSITE-ProRule" id="PRU00473"/>
    </source>
</evidence>
<dbReference type="PROSITE" id="PS50022">
    <property type="entry name" value="FA58C_3"/>
    <property type="match status" value="1"/>
</dbReference>
<evidence type="ECO:0000256" key="3">
    <source>
        <dbReference type="ARBA" id="ARBA00023237"/>
    </source>
</evidence>
<feature type="compositionally biased region" description="Polar residues" evidence="5">
    <location>
        <begin position="382"/>
        <end position="391"/>
    </location>
</feature>
<feature type="domain" description="SUN" evidence="9">
    <location>
        <begin position="12"/>
        <end position="176"/>
    </location>
</feature>
<evidence type="ECO:0000313" key="10">
    <source>
        <dbReference type="EMBL" id="SOE18535.1"/>
    </source>
</evidence>
<dbReference type="Pfam" id="PF07738">
    <property type="entry name" value="Sad1_UNC"/>
    <property type="match status" value="1"/>
</dbReference>
<sequence length="403" mass="43920">MITLKTRLLAINAFILLSFAATAHAEDAAMDWLNITNGAVLISATSQYDSGSNSGIAAISGNNRFTWYTAENDGGPQTLIYELAQRVMIERFVIDTSYEANSRAPKSGTLWGSEVSAAGPWKVIRNFEVDSGAGRNVFSVTGELFASRWLKFEIKSNWGSPQYTAITEFEAYGEQVGTIEHDTDLSGAFNSNYEKMWLLMDGTDVVGCYDWQNGTLTGDTDGRLFRFQWTEKPPQIGSAIMAISSDGSVFGGMFFEQGEVQGIWSGSRLTGGSKPNCQPKTNSVEDALNENNRAVLYGIHFDFDSAKLRSSAAPTLKLLKQALDSNPGWAVEIQGHTDSDGTDKYNLDLSDRRAASVLAWLASNGIEQSRLTSKGFGESVPASDNSSSQGRALNRRVEIVRAQ</sequence>
<evidence type="ECO:0000259" key="8">
    <source>
        <dbReference type="PROSITE" id="PS51123"/>
    </source>
</evidence>
<dbReference type="PANTHER" id="PTHR30329">
    <property type="entry name" value="STATOR ELEMENT OF FLAGELLAR MOTOR COMPLEX"/>
    <property type="match status" value="1"/>
</dbReference>
<feature type="domain" description="F5/8 type C" evidence="7">
    <location>
        <begin position="28"/>
        <end position="174"/>
    </location>
</feature>
<dbReference type="InterPro" id="IPR012919">
    <property type="entry name" value="SUN_dom"/>
</dbReference>
<protein>
    <submittedName>
        <fullName evidence="10">Sad1/UNC-like protein</fullName>
    </submittedName>
</protein>
<evidence type="ECO:0000256" key="5">
    <source>
        <dbReference type="SAM" id="MobiDB-lite"/>
    </source>
</evidence>
<gene>
    <name evidence="10" type="ORF">SAMN05877838_3463</name>
</gene>
<evidence type="ECO:0000256" key="6">
    <source>
        <dbReference type="SAM" id="SignalP"/>
    </source>
</evidence>
<dbReference type="SUPFAM" id="SSF103088">
    <property type="entry name" value="OmpA-like"/>
    <property type="match status" value="1"/>
</dbReference>
<feature type="domain" description="OmpA-like" evidence="8">
    <location>
        <begin position="288"/>
        <end position="403"/>
    </location>
</feature>
<dbReference type="PRINTS" id="PR01021">
    <property type="entry name" value="OMPADOMAIN"/>
</dbReference>
<dbReference type="InterPro" id="IPR050330">
    <property type="entry name" value="Bact_OuterMem_StrucFunc"/>
</dbReference>
<dbReference type="InterPro" id="IPR000421">
    <property type="entry name" value="FA58C"/>
</dbReference>
<evidence type="ECO:0000259" key="7">
    <source>
        <dbReference type="PROSITE" id="PS50022"/>
    </source>
</evidence>
<accession>A0A286IEI1</accession>
<dbReference type="Pfam" id="PF00691">
    <property type="entry name" value="OmpA"/>
    <property type="match status" value="1"/>
</dbReference>
<keyword evidence="6" id="KW-0732">Signal</keyword>
<keyword evidence="2 4" id="KW-0472">Membrane</keyword>
<dbReference type="PROSITE" id="PS51123">
    <property type="entry name" value="OMPA_2"/>
    <property type="match status" value="1"/>
</dbReference>
<dbReference type="AlphaFoldDB" id="A0A286IEI1"/>
<dbReference type="RefSeq" id="WP_097109002.1">
    <property type="nucleotide sequence ID" value="NZ_OCPC01000005.1"/>
</dbReference>
<dbReference type="SUPFAM" id="SSF49785">
    <property type="entry name" value="Galactose-binding domain-like"/>
    <property type="match status" value="1"/>
</dbReference>
<proteinExistence type="predicted"/>
<evidence type="ECO:0000256" key="1">
    <source>
        <dbReference type="ARBA" id="ARBA00004442"/>
    </source>
</evidence>
<dbReference type="InterPro" id="IPR036737">
    <property type="entry name" value="OmpA-like_sf"/>
</dbReference>
<dbReference type="Proteomes" id="UP000219465">
    <property type="component" value="Unassembled WGS sequence"/>
</dbReference>
<dbReference type="CDD" id="cd07185">
    <property type="entry name" value="OmpA_C-like"/>
    <property type="match status" value="1"/>
</dbReference>
<keyword evidence="11" id="KW-1185">Reference proteome</keyword>
<feature type="region of interest" description="Disordered" evidence="5">
    <location>
        <begin position="374"/>
        <end position="395"/>
    </location>
</feature>
<evidence type="ECO:0000256" key="2">
    <source>
        <dbReference type="ARBA" id="ARBA00023136"/>
    </source>
</evidence>
<dbReference type="Gene3D" id="3.30.1330.60">
    <property type="entry name" value="OmpA-like domain"/>
    <property type="match status" value="1"/>
</dbReference>